<dbReference type="EMBL" id="RBIL01000001">
    <property type="protein sequence ID" value="RKQ90674.1"/>
    <property type="molecule type" value="Genomic_DNA"/>
</dbReference>
<comment type="caution">
    <text evidence="3">The sequence shown here is derived from an EMBL/GenBank/DDBJ whole genome shotgun (WGS) entry which is preliminary data.</text>
</comment>
<dbReference type="OrthoDB" id="9770427at2"/>
<dbReference type="InterPro" id="IPR013783">
    <property type="entry name" value="Ig-like_fold"/>
</dbReference>
<dbReference type="PANTHER" id="PTHR11440">
    <property type="entry name" value="LECITHIN-CHOLESTEROL ACYLTRANSFERASE-RELATED"/>
    <property type="match status" value="1"/>
</dbReference>
<keyword evidence="3" id="KW-0808">Transferase</keyword>
<dbReference type="InterPro" id="IPR029058">
    <property type="entry name" value="AB_hydrolase_fold"/>
</dbReference>
<dbReference type="InterPro" id="IPR003386">
    <property type="entry name" value="LACT/PDAT_acylTrfase"/>
</dbReference>
<dbReference type="Pfam" id="PF02450">
    <property type="entry name" value="LCAT"/>
    <property type="match status" value="1"/>
</dbReference>
<organism evidence="3 4">
    <name type="scientific">Solirubrobacter pauli</name>
    <dbReference type="NCBI Taxonomy" id="166793"/>
    <lineage>
        <taxon>Bacteria</taxon>
        <taxon>Bacillati</taxon>
        <taxon>Actinomycetota</taxon>
        <taxon>Thermoleophilia</taxon>
        <taxon>Solirubrobacterales</taxon>
        <taxon>Solirubrobacteraceae</taxon>
        <taxon>Solirubrobacter</taxon>
    </lineage>
</organism>
<evidence type="ECO:0000313" key="3">
    <source>
        <dbReference type="EMBL" id="RKQ90674.1"/>
    </source>
</evidence>
<dbReference type="Gene3D" id="3.40.50.1820">
    <property type="entry name" value="alpha/beta hydrolase"/>
    <property type="match status" value="1"/>
</dbReference>
<keyword evidence="3" id="KW-0012">Acyltransferase</keyword>
<dbReference type="RefSeq" id="WP_121247626.1">
    <property type="nucleotide sequence ID" value="NZ_RBIL01000001.1"/>
</dbReference>
<evidence type="ECO:0000256" key="1">
    <source>
        <dbReference type="SAM" id="MobiDB-lite"/>
    </source>
</evidence>
<evidence type="ECO:0000256" key="2">
    <source>
        <dbReference type="SAM" id="SignalP"/>
    </source>
</evidence>
<reference evidence="3 4" key="1">
    <citation type="submission" date="2018-10" db="EMBL/GenBank/DDBJ databases">
        <title>Genomic Encyclopedia of Archaeal and Bacterial Type Strains, Phase II (KMG-II): from individual species to whole genera.</title>
        <authorList>
            <person name="Goeker M."/>
        </authorList>
    </citation>
    <scope>NUCLEOTIDE SEQUENCE [LARGE SCALE GENOMIC DNA]</scope>
    <source>
        <strain evidence="3 4">DSM 14954</strain>
    </source>
</reference>
<dbReference type="SUPFAM" id="SSF53474">
    <property type="entry name" value="alpha/beta-Hydrolases"/>
    <property type="match status" value="1"/>
</dbReference>
<feature type="region of interest" description="Disordered" evidence="1">
    <location>
        <begin position="169"/>
        <end position="195"/>
    </location>
</feature>
<dbReference type="GO" id="GO:0008374">
    <property type="term" value="F:O-acyltransferase activity"/>
    <property type="evidence" value="ECO:0007669"/>
    <property type="project" value="InterPro"/>
</dbReference>
<dbReference type="Proteomes" id="UP000278962">
    <property type="component" value="Unassembled WGS sequence"/>
</dbReference>
<evidence type="ECO:0000313" key="4">
    <source>
        <dbReference type="Proteomes" id="UP000278962"/>
    </source>
</evidence>
<accession>A0A660LCA4</accession>
<dbReference type="Gene3D" id="2.60.40.10">
    <property type="entry name" value="Immunoglobulins"/>
    <property type="match status" value="1"/>
</dbReference>
<keyword evidence="4" id="KW-1185">Reference proteome</keyword>
<feature type="signal peptide" evidence="2">
    <location>
        <begin position="1"/>
        <end position="18"/>
    </location>
</feature>
<feature type="chain" id="PRO_5038687755" evidence="2">
    <location>
        <begin position="19"/>
        <end position="813"/>
    </location>
</feature>
<name>A0A660LCA4_9ACTN</name>
<gene>
    <name evidence="3" type="ORF">C8N24_0487</name>
</gene>
<keyword evidence="2" id="KW-0732">Signal</keyword>
<dbReference type="PROSITE" id="PS51257">
    <property type="entry name" value="PROKAR_LIPOPROTEIN"/>
    <property type="match status" value="1"/>
</dbReference>
<dbReference type="GO" id="GO:0005975">
    <property type="term" value="P:carbohydrate metabolic process"/>
    <property type="evidence" value="ECO:0007669"/>
    <property type="project" value="UniProtKB-ARBA"/>
</dbReference>
<protein>
    <submittedName>
        <fullName evidence="3">Lecithin:cholesterol acyltransferase</fullName>
    </submittedName>
</protein>
<proteinExistence type="predicted"/>
<dbReference type="AlphaFoldDB" id="A0A660LCA4"/>
<sequence length="813" mass="87331">MKRLVLMMSVAAALVAYAAPAGAACAAAADDPCLNDPAVAPVSGQVWFDYDADGRFDAGDEDARYPIGGWVFADYNRDGARQERETMVAVDGDGHYELPVDTRRMAAGETTVRVRYGPDLGSRASQFDLQCLEPAPGCQREVTVEAGLQSTDVQFPVIGTMGLRGTIWDDQDEDGRRDAGEEGADGLRVFLDDNDNGQLDEGETAAYRTNRLGTWSLPVPTRYMRGGGTLPPVVLERLPGADCTAPETCRSTGIPARTGSHHEVDFGVARPVVIFSHGYGGSRIVCPGKLMWFNPAGGPDLMNMRLGADGENLREGVDGGTSCSQNASVDGLVMDVAGADIYGGASRHFEEITWPGRHYDYVWDWRKDPTTAVAGLDDLVEKARREHGVKRVVLVGHSMGGLVMRHYIDNPAYAAKVSRAVTVGTPYWGSPKVILPLAAGIEVPWFSAMDILMTSTGLKRSARSFPGHFSLMPAFGYGSWLSVGGMNGNRPLDMDGVREYLRRIQVDPGMYTRAAAQHGRVLDHFEDNGVDYHVIVGGGVPTIGSVAINYGIIDDLSVSWVSGDKTVPQFSAAHDTPRDRLHVVCGVEHVPITADVQTTRLMDRFLIRNEPMIDIADDCPWTAREVTVYHPDQLIPMVTAAQAGTKEPKVVVRGRTYSLAEAERADLVQVIELGGAVKIVATGGSDVRVELPAGGTAVVRDLGDKGAGAERRYVGATAIALGGSGAVTGKGGKALKPATKDGKPPKTTATWRDGKLVLKAKDASKVAATFVVVGGKKRAYRKPLKLTAKQRRSATYGSVDIWGNVEKARRLKR</sequence>
<dbReference type="GO" id="GO:0006629">
    <property type="term" value="P:lipid metabolic process"/>
    <property type="evidence" value="ECO:0007669"/>
    <property type="project" value="InterPro"/>
</dbReference>